<dbReference type="NCBIfam" id="TIGR00066">
    <property type="entry name" value="g_glut_trans"/>
    <property type="match status" value="1"/>
</dbReference>
<dbReference type="GO" id="GO:0103068">
    <property type="term" value="F:leukotriene C4 gamma-glutamyl transferase activity"/>
    <property type="evidence" value="ECO:0007669"/>
    <property type="project" value="UniProtKB-EC"/>
</dbReference>
<evidence type="ECO:0000313" key="5">
    <source>
        <dbReference type="EMBL" id="MBT9311957.1"/>
    </source>
</evidence>
<dbReference type="Gene3D" id="1.10.246.130">
    <property type="match status" value="1"/>
</dbReference>
<protein>
    <recommendedName>
        <fullName evidence="4">Glutathione hydrolase proenzyme</fullName>
        <ecNumber evidence="4">2.3.2.2</ecNumber>
        <ecNumber evidence="4">3.4.19.13</ecNumber>
    </recommendedName>
    <component>
        <recommendedName>
            <fullName evidence="4">Glutathione hydrolase large chain</fullName>
        </recommendedName>
    </component>
    <component>
        <recommendedName>
            <fullName evidence="4">Glutathione hydrolase small chain</fullName>
        </recommendedName>
    </component>
</protein>
<comment type="pathway">
    <text evidence="4">Sulfur metabolism; glutathione metabolism.</text>
</comment>
<proteinExistence type="inferred from homology"/>
<comment type="subunit">
    <text evidence="4">This enzyme consists of two polypeptide chains, which are synthesized in precursor form from a single polypeptide.</text>
</comment>
<comment type="catalytic activity">
    <reaction evidence="3 4">
        <text>an N-terminal (5-L-glutamyl)-[peptide] + an alpha-amino acid = 5-L-glutamyl amino acid + an N-terminal L-alpha-aminoacyl-[peptide]</text>
        <dbReference type="Rhea" id="RHEA:23904"/>
        <dbReference type="Rhea" id="RHEA-COMP:9780"/>
        <dbReference type="Rhea" id="RHEA-COMP:9795"/>
        <dbReference type="ChEBI" id="CHEBI:77644"/>
        <dbReference type="ChEBI" id="CHEBI:78597"/>
        <dbReference type="ChEBI" id="CHEBI:78599"/>
        <dbReference type="ChEBI" id="CHEBI:78608"/>
        <dbReference type="EC" id="2.3.2.2"/>
    </reaction>
</comment>
<comment type="catalytic activity">
    <reaction evidence="1 4">
        <text>an S-substituted glutathione + H2O = an S-substituted L-cysteinylglycine + L-glutamate</text>
        <dbReference type="Rhea" id="RHEA:59468"/>
        <dbReference type="ChEBI" id="CHEBI:15377"/>
        <dbReference type="ChEBI" id="CHEBI:29985"/>
        <dbReference type="ChEBI" id="CHEBI:90779"/>
        <dbReference type="ChEBI" id="CHEBI:143103"/>
        <dbReference type="EC" id="3.4.19.13"/>
    </reaction>
</comment>
<comment type="catalytic activity">
    <reaction evidence="2 4">
        <text>glutathione + H2O = L-cysteinylglycine + L-glutamate</text>
        <dbReference type="Rhea" id="RHEA:28807"/>
        <dbReference type="ChEBI" id="CHEBI:15377"/>
        <dbReference type="ChEBI" id="CHEBI:29985"/>
        <dbReference type="ChEBI" id="CHEBI:57925"/>
        <dbReference type="ChEBI" id="CHEBI:61694"/>
        <dbReference type="EC" id="3.4.19.13"/>
    </reaction>
</comment>
<accession>A0ABS5Y2B8</accession>
<keyword evidence="6" id="KW-1185">Reference proteome</keyword>
<dbReference type="PANTHER" id="PTHR43881">
    <property type="entry name" value="GAMMA-GLUTAMYLTRANSPEPTIDASE (AFU_ORTHOLOGUE AFUA_4G13580)"/>
    <property type="match status" value="1"/>
</dbReference>
<sequence length="538" mass="58157">MVNPPTEPVHINRSQAHGMVVSPHTIASKAGETVLRQGGNAVDAAVAVCAALSVTYPHMNGLGGDGLWLIYDAATQQVYGLNGSGRSAAGLDIHAHSKELPQRGAAAAMTVPGAVDAWWCAHRRFGQRPWPTLLQPAIELAQGYPLSSSQFRWTRQDQALLAADQGAAATFLTAAAVGDRIQNPALARVLQSLAKGGADEFYRGPIARAIVEYVAPLGSPLGLEDFANHRSDWVQPITTTYRGQRIYQLPPNTQGLAVLQMLNLIEPYDIASLDAVDYYHLMVEATKLAFCDRNRWIGDAAFTDIPSQQLGSKAYGHRLRHHLDMHRAQTGHHTVPMGGDTVYAAVVDAQGNGVSLLQSLYFDYGCGVAPPELGFVLNNRGAIFSPDPAHVNGVAPKKRPLQTLIPAMALEHDRLNLVFGTMGGEGQPQTQVALLTRVLDLGLDIQTAVNLPRWRWGRTWGQPSARLALEGRIEPTIRHALRQRGHTLQIEANWSEPMGHAHMIRVQPDCLQGACDPRSDGIAVGVVASSCDKSLKNP</sequence>
<keyword evidence="4" id="KW-0317">Glutathione biosynthesis</keyword>
<evidence type="ECO:0000256" key="2">
    <source>
        <dbReference type="ARBA" id="ARBA00001089"/>
    </source>
</evidence>
<comment type="caution">
    <text evidence="5">The sequence shown here is derived from an EMBL/GenBank/DDBJ whole genome shotgun (WGS) entry which is preliminary data.</text>
</comment>
<evidence type="ECO:0000256" key="4">
    <source>
        <dbReference type="RuleBase" id="RU368036"/>
    </source>
</evidence>
<dbReference type="PANTHER" id="PTHR43881:SF5">
    <property type="entry name" value="GAMMA-GLUTAMYLTRANSPEPTIDASE"/>
    <property type="match status" value="1"/>
</dbReference>
<dbReference type="EMBL" id="JADOER010000004">
    <property type="protein sequence ID" value="MBT9311957.1"/>
    <property type="molecule type" value="Genomic_DNA"/>
</dbReference>
<dbReference type="InterPro" id="IPR000101">
    <property type="entry name" value="GGT_peptidase"/>
</dbReference>
<dbReference type="Proteomes" id="UP001196661">
    <property type="component" value="Unassembled WGS sequence"/>
</dbReference>
<dbReference type="Pfam" id="PF01019">
    <property type="entry name" value="G_glu_transpept"/>
    <property type="match status" value="1"/>
</dbReference>
<gene>
    <name evidence="5" type="primary">ggt</name>
    <name evidence="5" type="ORF">IXB28_07040</name>
</gene>
<dbReference type="EC" id="3.4.19.13" evidence="4"/>
<keyword evidence="4 5" id="KW-0012">Acyltransferase</keyword>
<dbReference type="InterPro" id="IPR029055">
    <property type="entry name" value="Ntn_hydrolases_N"/>
</dbReference>
<organism evidence="5 6">
    <name type="scientific">Leptothoe kymatousa TAU-MAC 1615</name>
    <dbReference type="NCBI Taxonomy" id="2364775"/>
    <lineage>
        <taxon>Bacteria</taxon>
        <taxon>Bacillati</taxon>
        <taxon>Cyanobacteriota</taxon>
        <taxon>Cyanophyceae</taxon>
        <taxon>Nodosilineales</taxon>
        <taxon>Cymatolegaceae</taxon>
        <taxon>Leptothoe</taxon>
        <taxon>Leptothoe kymatousa</taxon>
    </lineage>
</organism>
<name>A0ABS5Y2B8_9CYAN</name>
<keyword evidence="4 5" id="KW-0808">Transferase</keyword>
<dbReference type="InterPro" id="IPR043137">
    <property type="entry name" value="GGT_ssub_C"/>
</dbReference>
<evidence type="ECO:0000256" key="1">
    <source>
        <dbReference type="ARBA" id="ARBA00001049"/>
    </source>
</evidence>
<keyword evidence="4" id="KW-0378">Hydrolase</keyword>
<dbReference type="Gene3D" id="3.60.20.40">
    <property type="match status" value="1"/>
</dbReference>
<dbReference type="InterPro" id="IPR052896">
    <property type="entry name" value="GGT-like_enzyme"/>
</dbReference>
<comment type="similarity">
    <text evidence="4">Belongs to the gamma-glutamyltransferase family.</text>
</comment>
<dbReference type="InterPro" id="IPR043138">
    <property type="entry name" value="GGT_lsub"/>
</dbReference>
<dbReference type="SUPFAM" id="SSF56235">
    <property type="entry name" value="N-terminal nucleophile aminohydrolases (Ntn hydrolases)"/>
    <property type="match status" value="1"/>
</dbReference>
<evidence type="ECO:0000256" key="3">
    <source>
        <dbReference type="ARBA" id="ARBA00047417"/>
    </source>
</evidence>
<comment type="PTM">
    <text evidence="4">Cleaved by autocatalysis into a large and a small subunit.</text>
</comment>
<evidence type="ECO:0000313" key="6">
    <source>
        <dbReference type="Proteomes" id="UP001196661"/>
    </source>
</evidence>
<dbReference type="RefSeq" id="WP_215617809.1">
    <property type="nucleotide sequence ID" value="NZ_JADOER010000004.1"/>
</dbReference>
<keyword evidence="4" id="KW-0865">Zymogen</keyword>
<reference evidence="5 6" key="1">
    <citation type="journal article" date="2021" name="Mar. Drugs">
        <title>Genome Reduction and Secondary Metabolism of the Marine Sponge-Associated Cyanobacterium Leptothoe.</title>
        <authorList>
            <person name="Konstantinou D."/>
            <person name="Popin R.V."/>
            <person name="Fewer D.P."/>
            <person name="Sivonen K."/>
            <person name="Gkelis S."/>
        </authorList>
    </citation>
    <scope>NUCLEOTIDE SEQUENCE [LARGE SCALE GENOMIC DNA]</scope>
    <source>
        <strain evidence="5 6">TAU-MAC 1615</strain>
    </source>
</reference>
<dbReference type="EC" id="2.3.2.2" evidence="4"/>
<dbReference type="PRINTS" id="PR01210">
    <property type="entry name" value="GGTRANSPTASE"/>
</dbReference>